<evidence type="ECO:0000256" key="1">
    <source>
        <dbReference type="SAM" id="Phobius"/>
    </source>
</evidence>
<evidence type="ECO:0000313" key="3">
    <source>
        <dbReference type="Proteomes" id="UP001301728"/>
    </source>
</evidence>
<keyword evidence="1" id="KW-1133">Transmembrane helix</keyword>
<dbReference type="EMBL" id="JAYGHT010000136">
    <property type="protein sequence ID" value="MEA5521654.1"/>
    <property type="molecule type" value="Genomic_DNA"/>
</dbReference>
<dbReference type="Proteomes" id="UP001301728">
    <property type="component" value="Unassembled WGS sequence"/>
</dbReference>
<keyword evidence="3" id="KW-1185">Reference proteome</keyword>
<proteinExistence type="predicted"/>
<reference evidence="2 3" key="1">
    <citation type="submission" date="2023-12" db="EMBL/GenBank/DDBJ databases">
        <title>Baltic Sea Cyanobacteria.</title>
        <authorList>
            <person name="Delbaje E."/>
            <person name="Fewer D.P."/>
            <person name="Shishido T.K."/>
        </authorList>
    </citation>
    <scope>NUCLEOTIDE SEQUENCE [LARGE SCALE GENOMIC DNA]</scope>
    <source>
        <strain evidence="2 3">CCNP 1315</strain>
    </source>
</reference>
<evidence type="ECO:0000313" key="2">
    <source>
        <dbReference type="EMBL" id="MEA5521654.1"/>
    </source>
</evidence>
<keyword evidence="1" id="KW-0472">Membrane</keyword>
<keyword evidence="1" id="KW-0812">Transmembrane</keyword>
<organism evidence="2 3">
    <name type="scientific">Limnoraphis robusta CCNP1315</name>
    <dbReference type="NCBI Taxonomy" id="3110306"/>
    <lineage>
        <taxon>Bacteria</taxon>
        <taxon>Bacillati</taxon>
        <taxon>Cyanobacteriota</taxon>
        <taxon>Cyanophyceae</taxon>
        <taxon>Oscillatoriophycideae</taxon>
        <taxon>Oscillatoriales</taxon>
        <taxon>Sirenicapillariaceae</taxon>
        <taxon>Limnoraphis</taxon>
    </lineage>
</organism>
<accession>A0ABU5U3B9</accession>
<dbReference type="RefSeq" id="WP_323275631.1">
    <property type="nucleotide sequence ID" value="NZ_JAYGHT010000136.1"/>
</dbReference>
<comment type="caution">
    <text evidence="2">The sequence shown here is derived from an EMBL/GenBank/DDBJ whole genome shotgun (WGS) entry which is preliminary data.</text>
</comment>
<name>A0ABU5U3B9_9CYAN</name>
<feature type="transmembrane region" description="Helical" evidence="1">
    <location>
        <begin position="44"/>
        <end position="67"/>
    </location>
</feature>
<gene>
    <name evidence="2" type="ORF">VB854_22195</name>
</gene>
<sequence>MKIALLLLIVVILAIILLNAIDKYFLTFRPYQPKSSQLKPEKPWMVSLLKLLFLGLVVPLSYLKLALEIYFSPARSSSSNQIVYTLEKPASTQPLNQKLS</sequence>
<protein>
    <submittedName>
        <fullName evidence="2">Uncharacterized protein</fullName>
    </submittedName>
</protein>